<dbReference type="Proteomes" id="UP000265725">
    <property type="component" value="Chromosome"/>
</dbReference>
<organism evidence="3 4">
    <name type="scientific">Paenisporosarcina cavernae</name>
    <dbReference type="NCBI Taxonomy" id="2320858"/>
    <lineage>
        <taxon>Bacteria</taxon>
        <taxon>Bacillati</taxon>
        <taxon>Bacillota</taxon>
        <taxon>Bacilli</taxon>
        <taxon>Bacillales</taxon>
        <taxon>Caryophanaceae</taxon>
        <taxon>Paenisporosarcina</taxon>
    </lineage>
</organism>
<evidence type="ECO:0000313" key="3">
    <source>
        <dbReference type="EMBL" id="AYC29360.1"/>
    </source>
</evidence>
<keyword evidence="2" id="KW-0472">Membrane</keyword>
<dbReference type="KEGG" id="paek:D3873_05485"/>
<dbReference type="OrthoDB" id="2965336at2"/>
<dbReference type="EMBL" id="CP032418">
    <property type="protein sequence ID" value="AYC29360.1"/>
    <property type="molecule type" value="Genomic_DNA"/>
</dbReference>
<evidence type="ECO:0000313" key="4">
    <source>
        <dbReference type="Proteomes" id="UP000265725"/>
    </source>
</evidence>
<dbReference type="RefSeq" id="WP_119883100.1">
    <property type="nucleotide sequence ID" value="NZ_CP032418.1"/>
</dbReference>
<dbReference type="AlphaFoldDB" id="A0A385YSS8"/>
<sequence length="399" mass="45175">MGKQYNDQDIDQLLRKLPKSTDTRNKSDIYNKLIQDKRLQQKPRKHIKQKYIAAITTIAAIFIMSLVTYKLIATTQQEDSVGDMQQATESMDQSTNKYSIESNEQLPTEADESSVTMEAKESESTSSLVSAEELSGYVPFPLGVTINALAIPITWLIPKEKVMEDFGTVDVTNFQLYERYAAEFNEGTYGFDEYQPYDGKLMEQNDSIVHTLPADHKYDMGTASETVYFQTMNYTFPNYDNLATQMENGEAAEFSHIGSVENTKLLHGMYQRGIFLYVMEDGTRFFFPEGEVFESVADAINSPNGMRQKINDLVQSVLPASIDFDITESESTVQVTFANQEEVNALDRQTLTTMMDGLIYTASNFGKSITFKNLPFEEWAGFRVGEEIPPVAGYNKIRQ</sequence>
<reference evidence="4" key="1">
    <citation type="submission" date="2018-09" db="EMBL/GenBank/DDBJ databases">
        <authorList>
            <person name="Zhu H."/>
        </authorList>
    </citation>
    <scope>NUCLEOTIDE SEQUENCE [LARGE SCALE GENOMIC DNA]</scope>
    <source>
        <strain evidence="4">K2R23-3</strain>
    </source>
</reference>
<proteinExistence type="predicted"/>
<gene>
    <name evidence="3" type="ORF">D3873_05485</name>
</gene>
<accession>A0A385YSS8</accession>
<keyword evidence="2" id="KW-1133">Transmembrane helix</keyword>
<evidence type="ECO:0000256" key="1">
    <source>
        <dbReference type="SAM" id="MobiDB-lite"/>
    </source>
</evidence>
<keyword evidence="2" id="KW-0812">Transmembrane</keyword>
<feature type="compositionally biased region" description="Polar residues" evidence="1">
    <location>
        <begin position="78"/>
        <end position="106"/>
    </location>
</feature>
<evidence type="ECO:0000256" key="2">
    <source>
        <dbReference type="SAM" id="Phobius"/>
    </source>
</evidence>
<name>A0A385YSS8_9BACL</name>
<feature type="transmembrane region" description="Helical" evidence="2">
    <location>
        <begin position="51"/>
        <end position="72"/>
    </location>
</feature>
<protein>
    <submittedName>
        <fullName evidence="3">Uncharacterized protein</fullName>
    </submittedName>
</protein>
<feature type="region of interest" description="Disordered" evidence="1">
    <location>
        <begin position="78"/>
        <end position="127"/>
    </location>
</feature>
<keyword evidence="4" id="KW-1185">Reference proteome</keyword>